<accession>A0A2Z6EVT5</accession>
<organism evidence="1 2">
    <name type="scientific">Mycoavidus cysteinexigens</name>
    <dbReference type="NCBI Taxonomy" id="1553431"/>
    <lineage>
        <taxon>Bacteria</taxon>
        <taxon>Pseudomonadati</taxon>
        <taxon>Pseudomonadota</taxon>
        <taxon>Betaproteobacteria</taxon>
        <taxon>Burkholderiales</taxon>
        <taxon>Burkholderiaceae</taxon>
        <taxon>Mycoavidus</taxon>
    </lineage>
</organism>
<evidence type="ECO:0000313" key="1">
    <source>
        <dbReference type="EMBL" id="BBE09522.1"/>
    </source>
</evidence>
<evidence type="ECO:0000313" key="2">
    <source>
        <dbReference type="Proteomes" id="UP000282597"/>
    </source>
</evidence>
<proteinExistence type="predicted"/>
<protein>
    <submittedName>
        <fullName evidence="1">IncI1 plasmid conjugative transfer pilus-tip adhesin protein PilV</fullName>
    </submittedName>
</protein>
<sequence length="372" mass="40486">MSWRRRCQPGFITLDIALAITLSTVGIVATLYQVQTEITQIFAKATGQYLYALQTGVNRYVQTHYDTLASGNPMPQVTNPLEPTVAELRALKFLLPTFADNSPLGLSFTTQLKRENCPGLACSITGLIYSKHPYHDKEGALRIDLLSQARFSAGADAALSTPAHGDQLVGLDNKWRQANPLGDIPGTLAARVGVVAGNLTWQLAQFYKLDGSRQLSGSMNAAGQEIHNAKAVATELIKTNNILVQNRLTTHELQLTRFQEVGESCHEGHGAMAIARSGLLLTCQSGAWRSSASSIFKGWQGYPNSGCVHASGFLLATSHFNAHMAGYTSGVLRFEDSRRDKYGQGKNSALMPIMQGECFIIHGAERVWFMAL</sequence>
<keyword evidence="2" id="KW-1185">Reference proteome</keyword>
<dbReference type="KEGG" id="mcys:MCB1EB_1361"/>
<reference evidence="1 2" key="1">
    <citation type="journal article" date="2018" name="Microbes Environ.">
        <title>Comparative Genomic Insights into Endofungal Lifestyles of Two Bacterial Endosymbionts, Mycoavidus cysteinexigens and Burkholderia rhizoxinica.</title>
        <authorList>
            <person name="Sharmin D."/>
            <person name="Guo Y."/>
            <person name="Nishizawa T."/>
            <person name="Ohshima S."/>
            <person name="Sato Y."/>
            <person name="Takashima Y."/>
            <person name="Narisawa K."/>
            <person name="Ohta H."/>
        </authorList>
    </citation>
    <scope>NUCLEOTIDE SEQUENCE [LARGE SCALE GENOMIC DNA]</scope>
    <source>
        <strain evidence="1 2">B1-EB</strain>
    </source>
</reference>
<dbReference type="EMBL" id="AP018150">
    <property type="protein sequence ID" value="BBE09522.1"/>
    <property type="molecule type" value="Genomic_DNA"/>
</dbReference>
<gene>
    <name evidence="1" type="ORF">MCB1EB_1361</name>
</gene>
<name>A0A2Z6EVT5_9BURK</name>
<dbReference type="Proteomes" id="UP000282597">
    <property type="component" value="Chromosome"/>
</dbReference>
<dbReference type="AlphaFoldDB" id="A0A2Z6EVT5"/>